<feature type="compositionally biased region" description="Polar residues" evidence="6">
    <location>
        <begin position="11"/>
        <end position="22"/>
    </location>
</feature>
<dbReference type="EMBL" id="JAFIQS010000008">
    <property type="protein sequence ID" value="KAG5166741.1"/>
    <property type="molecule type" value="Genomic_DNA"/>
</dbReference>
<protein>
    <submittedName>
        <fullName evidence="7">Uncharacterized protein</fullName>
    </submittedName>
</protein>
<comment type="caution">
    <text evidence="7">The sequence shown here is derived from an EMBL/GenBank/DDBJ whole genome shotgun (WGS) entry which is preliminary data.</text>
</comment>
<proteinExistence type="predicted"/>
<keyword evidence="2" id="KW-0678">Repressor</keyword>
<evidence type="ECO:0000256" key="3">
    <source>
        <dbReference type="ARBA" id="ARBA00023015"/>
    </source>
</evidence>
<keyword evidence="3" id="KW-0805">Transcription regulation</keyword>
<reference evidence="7" key="1">
    <citation type="submission" date="2021-02" db="EMBL/GenBank/DDBJ databases">
        <title>Psilocybe cubensis genome.</title>
        <authorList>
            <person name="Mckernan K.J."/>
            <person name="Crawford S."/>
            <person name="Trippe A."/>
            <person name="Kane L.T."/>
            <person name="Mclaughlin S."/>
        </authorList>
    </citation>
    <scope>NUCLEOTIDE SEQUENCE [LARGE SCALE GENOMIC DNA]</scope>
    <source>
        <strain evidence="7">MGC-MH-2018</strain>
    </source>
</reference>
<evidence type="ECO:0000256" key="5">
    <source>
        <dbReference type="ARBA" id="ARBA00023242"/>
    </source>
</evidence>
<feature type="region of interest" description="Disordered" evidence="6">
    <location>
        <begin position="218"/>
        <end position="264"/>
    </location>
</feature>
<feature type="compositionally biased region" description="Basic and acidic residues" evidence="6">
    <location>
        <begin position="85"/>
        <end position="99"/>
    </location>
</feature>
<keyword evidence="4" id="KW-0804">Transcription</keyword>
<sequence>MPPQPGVFPISHSTGSSHTQSVIAPAPHASGGLVGGSSHPQQHQQQHQPHSRGNQHSTHQTAAASSSKHGGSMEDGRKEKKRKESSKFGKDMSDRRDDGRHFTESISALHNSAHILSTRPEMSNMFLLRLYPLSLERSALTAQLENEERYSLDCAQVAYEEERDRVEEEWKRGRERVRERLLEGIEERRRRAREEKDGEGIVGDAALDMHSRPPITRKLRNKLGTSPPPTPHNGSHINGSAHASSYPITNFHNSSGIPNGSGLPSNLPITTGPFLNPHSLSVDDLPSPFPLPLTSTHLPQSSGSNGAALGGAGGAAGGAGAQGGGGRRRVKGGGAHQGQAVGGLGKSLLVLNTIRDNDLEADLGEIRRGNKRRRATAAATSARGVI</sequence>
<evidence type="ECO:0000313" key="7">
    <source>
        <dbReference type="EMBL" id="KAG5166741.1"/>
    </source>
</evidence>
<feature type="compositionally biased region" description="Low complexity" evidence="6">
    <location>
        <begin position="55"/>
        <end position="67"/>
    </location>
</feature>
<feature type="compositionally biased region" description="Polar residues" evidence="6">
    <location>
        <begin position="232"/>
        <end position="264"/>
    </location>
</feature>
<dbReference type="GO" id="GO:0005654">
    <property type="term" value="C:nucleoplasm"/>
    <property type="evidence" value="ECO:0007669"/>
    <property type="project" value="UniProtKB-ARBA"/>
</dbReference>
<evidence type="ECO:0000256" key="4">
    <source>
        <dbReference type="ARBA" id="ARBA00023163"/>
    </source>
</evidence>
<dbReference type="InterPro" id="IPR013907">
    <property type="entry name" value="Sds3"/>
</dbReference>
<feature type="compositionally biased region" description="Low complexity" evidence="6">
    <location>
        <begin position="37"/>
        <end position="48"/>
    </location>
</feature>
<comment type="subcellular location">
    <subcellularLocation>
        <location evidence="1">Nucleus</location>
    </subcellularLocation>
</comment>
<dbReference type="AlphaFoldDB" id="A0A8H7XVG6"/>
<keyword evidence="5" id="KW-0539">Nucleus</keyword>
<dbReference type="GO" id="GO:0010468">
    <property type="term" value="P:regulation of gene expression"/>
    <property type="evidence" value="ECO:0007669"/>
    <property type="project" value="UniProtKB-ARBA"/>
</dbReference>
<evidence type="ECO:0000256" key="6">
    <source>
        <dbReference type="SAM" id="MobiDB-lite"/>
    </source>
</evidence>
<feature type="compositionally biased region" description="Gly residues" evidence="6">
    <location>
        <begin position="308"/>
        <end position="325"/>
    </location>
</feature>
<feature type="region of interest" description="Disordered" evidence="6">
    <location>
        <begin position="1"/>
        <end position="99"/>
    </location>
</feature>
<evidence type="ECO:0000256" key="1">
    <source>
        <dbReference type="ARBA" id="ARBA00004123"/>
    </source>
</evidence>
<accession>A0A8H7XVG6</accession>
<organism evidence="7">
    <name type="scientific">Psilocybe cubensis</name>
    <name type="common">Psychedelic mushroom</name>
    <name type="synonym">Stropharia cubensis</name>
    <dbReference type="NCBI Taxonomy" id="181762"/>
    <lineage>
        <taxon>Eukaryota</taxon>
        <taxon>Fungi</taxon>
        <taxon>Dikarya</taxon>
        <taxon>Basidiomycota</taxon>
        <taxon>Agaricomycotina</taxon>
        <taxon>Agaricomycetes</taxon>
        <taxon>Agaricomycetidae</taxon>
        <taxon>Agaricales</taxon>
        <taxon>Agaricineae</taxon>
        <taxon>Strophariaceae</taxon>
        <taxon>Psilocybe</taxon>
    </lineage>
</organism>
<feature type="region of interest" description="Disordered" evidence="6">
    <location>
        <begin position="291"/>
        <end position="339"/>
    </location>
</feature>
<dbReference type="OrthoDB" id="70376at2759"/>
<gene>
    <name evidence="7" type="ORF">JR316_008831</name>
</gene>
<name>A0A8H7XVG6_PSICU</name>
<dbReference type="SMART" id="SM01401">
    <property type="entry name" value="Sds3"/>
    <property type="match status" value="1"/>
</dbReference>
<evidence type="ECO:0000256" key="2">
    <source>
        <dbReference type="ARBA" id="ARBA00022491"/>
    </source>
</evidence>